<evidence type="ECO:0000256" key="1">
    <source>
        <dbReference type="SAM" id="SignalP"/>
    </source>
</evidence>
<dbReference type="EMBL" id="JAUHHV010000010">
    <property type="protein sequence ID" value="KAK1411033.1"/>
    <property type="molecule type" value="Genomic_DNA"/>
</dbReference>
<organism evidence="2 3">
    <name type="scientific">Tagetes erecta</name>
    <name type="common">African marigold</name>
    <dbReference type="NCBI Taxonomy" id="13708"/>
    <lineage>
        <taxon>Eukaryota</taxon>
        <taxon>Viridiplantae</taxon>
        <taxon>Streptophyta</taxon>
        <taxon>Embryophyta</taxon>
        <taxon>Tracheophyta</taxon>
        <taxon>Spermatophyta</taxon>
        <taxon>Magnoliopsida</taxon>
        <taxon>eudicotyledons</taxon>
        <taxon>Gunneridae</taxon>
        <taxon>Pentapetalae</taxon>
        <taxon>asterids</taxon>
        <taxon>campanulids</taxon>
        <taxon>Asterales</taxon>
        <taxon>Asteraceae</taxon>
        <taxon>Asteroideae</taxon>
        <taxon>Heliantheae alliance</taxon>
        <taxon>Tageteae</taxon>
        <taxon>Tagetes</taxon>
    </lineage>
</organism>
<feature type="signal peptide" evidence="1">
    <location>
        <begin position="1"/>
        <end position="27"/>
    </location>
</feature>
<proteinExistence type="predicted"/>
<gene>
    <name evidence="2" type="ORF">QVD17_37577</name>
</gene>
<name>A0AAD8NK54_TARER</name>
<sequence length="103" mass="11278">MGITANMKTLSCLVLIMLVCLSQKARADTLCMRECPSQCMKHNTEAQDIECYFFCVLNCEKCPNSPTGCPPDEETTKKLAEADMNGMVQLLIKAQTQASLAPA</sequence>
<comment type="caution">
    <text evidence="2">The sequence shown here is derived from an EMBL/GenBank/DDBJ whole genome shotgun (WGS) entry which is preliminary data.</text>
</comment>
<keyword evidence="3" id="KW-1185">Reference proteome</keyword>
<feature type="chain" id="PRO_5042052455" evidence="1">
    <location>
        <begin position="28"/>
        <end position="103"/>
    </location>
</feature>
<keyword evidence="1" id="KW-0732">Signal</keyword>
<evidence type="ECO:0000313" key="3">
    <source>
        <dbReference type="Proteomes" id="UP001229421"/>
    </source>
</evidence>
<protein>
    <submittedName>
        <fullName evidence="2">Uncharacterized protein</fullName>
    </submittedName>
</protein>
<dbReference type="AlphaFoldDB" id="A0AAD8NK54"/>
<reference evidence="2" key="1">
    <citation type="journal article" date="2023" name="bioRxiv">
        <title>Improved chromosome-level genome assembly for marigold (Tagetes erecta).</title>
        <authorList>
            <person name="Jiang F."/>
            <person name="Yuan L."/>
            <person name="Wang S."/>
            <person name="Wang H."/>
            <person name="Xu D."/>
            <person name="Wang A."/>
            <person name="Fan W."/>
        </authorList>
    </citation>
    <scope>NUCLEOTIDE SEQUENCE</scope>
    <source>
        <strain evidence="2">WSJ</strain>
        <tissue evidence="2">Leaf</tissue>
    </source>
</reference>
<evidence type="ECO:0000313" key="2">
    <source>
        <dbReference type="EMBL" id="KAK1411033.1"/>
    </source>
</evidence>
<accession>A0AAD8NK54</accession>
<dbReference type="Proteomes" id="UP001229421">
    <property type="component" value="Unassembled WGS sequence"/>
</dbReference>